<sequence length="116" mass="13598">MLAIYLSRMTMMKLFEMYARSLASLSQIILRSNSEIAKLRKIEKIKKVKKPFPQIITNHLSASLRGASVLHREVQVAKTKAFRLFLIGEVYQIQEHLPCHLQHKTTYLTNPQDRRY</sequence>
<organism evidence="1 2">
    <name type="scientific">Araneus ventricosus</name>
    <name type="common">Orbweaver spider</name>
    <name type="synonym">Epeira ventricosa</name>
    <dbReference type="NCBI Taxonomy" id="182803"/>
    <lineage>
        <taxon>Eukaryota</taxon>
        <taxon>Metazoa</taxon>
        <taxon>Ecdysozoa</taxon>
        <taxon>Arthropoda</taxon>
        <taxon>Chelicerata</taxon>
        <taxon>Arachnida</taxon>
        <taxon>Araneae</taxon>
        <taxon>Araneomorphae</taxon>
        <taxon>Entelegynae</taxon>
        <taxon>Araneoidea</taxon>
        <taxon>Araneidae</taxon>
        <taxon>Araneus</taxon>
    </lineage>
</organism>
<comment type="caution">
    <text evidence="1">The sequence shown here is derived from an EMBL/GenBank/DDBJ whole genome shotgun (WGS) entry which is preliminary data.</text>
</comment>
<keyword evidence="2" id="KW-1185">Reference proteome</keyword>
<protein>
    <submittedName>
        <fullName evidence="1">Uncharacterized protein</fullName>
    </submittedName>
</protein>
<dbReference type="EMBL" id="BGPR01000444">
    <property type="protein sequence ID" value="GBM20574.1"/>
    <property type="molecule type" value="Genomic_DNA"/>
</dbReference>
<evidence type="ECO:0000313" key="2">
    <source>
        <dbReference type="Proteomes" id="UP000499080"/>
    </source>
</evidence>
<dbReference type="AlphaFoldDB" id="A0A4Y2DY51"/>
<accession>A0A4Y2DY51</accession>
<name>A0A4Y2DY51_ARAVE</name>
<reference evidence="1 2" key="1">
    <citation type="journal article" date="2019" name="Sci. Rep.">
        <title>Orb-weaving spider Araneus ventricosus genome elucidates the spidroin gene catalogue.</title>
        <authorList>
            <person name="Kono N."/>
            <person name="Nakamura H."/>
            <person name="Ohtoshi R."/>
            <person name="Moran D.A.P."/>
            <person name="Shinohara A."/>
            <person name="Yoshida Y."/>
            <person name="Fujiwara M."/>
            <person name="Mori M."/>
            <person name="Tomita M."/>
            <person name="Arakawa K."/>
        </authorList>
    </citation>
    <scope>NUCLEOTIDE SEQUENCE [LARGE SCALE GENOMIC DNA]</scope>
</reference>
<evidence type="ECO:0000313" key="1">
    <source>
        <dbReference type="EMBL" id="GBM20574.1"/>
    </source>
</evidence>
<dbReference type="Proteomes" id="UP000499080">
    <property type="component" value="Unassembled WGS sequence"/>
</dbReference>
<proteinExistence type="predicted"/>
<gene>
    <name evidence="1" type="ORF">AVEN_261697_1</name>
</gene>